<name>A0A3B0T8R7_9ZZZZ</name>
<evidence type="ECO:0000256" key="1">
    <source>
        <dbReference type="ARBA" id="ARBA00004571"/>
    </source>
</evidence>
<dbReference type="PROSITE" id="PS52016">
    <property type="entry name" value="TONB_DEPENDENT_REC_3"/>
    <property type="match status" value="1"/>
</dbReference>
<keyword evidence="4" id="KW-0472">Membrane</keyword>
<evidence type="ECO:0000256" key="5">
    <source>
        <dbReference type="ARBA" id="ARBA00023237"/>
    </source>
</evidence>
<dbReference type="InterPro" id="IPR039426">
    <property type="entry name" value="TonB-dep_rcpt-like"/>
</dbReference>
<proteinExistence type="predicted"/>
<reference evidence="6" key="1">
    <citation type="submission" date="2018-06" db="EMBL/GenBank/DDBJ databases">
        <authorList>
            <person name="Zhirakovskaya E."/>
        </authorList>
    </citation>
    <scope>NUCLEOTIDE SEQUENCE</scope>
</reference>
<dbReference type="AlphaFoldDB" id="A0A3B0T8R7"/>
<dbReference type="Gene3D" id="2.40.170.20">
    <property type="entry name" value="TonB-dependent receptor, beta-barrel domain"/>
    <property type="match status" value="1"/>
</dbReference>
<keyword evidence="3" id="KW-0812">Transmembrane</keyword>
<organism evidence="6">
    <name type="scientific">hydrothermal vent metagenome</name>
    <dbReference type="NCBI Taxonomy" id="652676"/>
    <lineage>
        <taxon>unclassified sequences</taxon>
        <taxon>metagenomes</taxon>
        <taxon>ecological metagenomes</taxon>
    </lineage>
</organism>
<comment type="subcellular location">
    <subcellularLocation>
        <location evidence="1">Cell outer membrane</location>
        <topology evidence="1">Multi-pass membrane protein</topology>
    </subcellularLocation>
</comment>
<keyword evidence="2" id="KW-0813">Transport</keyword>
<evidence type="ECO:0000313" key="6">
    <source>
        <dbReference type="EMBL" id="VAW03386.1"/>
    </source>
</evidence>
<evidence type="ECO:0000256" key="4">
    <source>
        <dbReference type="ARBA" id="ARBA00023136"/>
    </source>
</evidence>
<evidence type="ECO:0000256" key="2">
    <source>
        <dbReference type="ARBA" id="ARBA00022448"/>
    </source>
</evidence>
<feature type="non-terminal residue" evidence="6">
    <location>
        <position position="1"/>
    </location>
</feature>
<accession>A0A3B0T8R7</accession>
<sequence length="74" mass="8296">DFQRIPAESYFDLSFQWDVSENVLFTLTAQNLFDNQPSVVGSNIGTTAFNSGNIYPSSYDPLGRRYGASVKFSF</sequence>
<dbReference type="EMBL" id="UOEF01000372">
    <property type="protein sequence ID" value="VAW03386.1"/>
    <property type="molecule type" value="Genomic_DNA"/>
</dbReference>
<dbReference type="GO" id="GO:0009279">
    <property type="term" value="C:cell outer membrane"/>
    <property type="evidence" value="ECO:0007669"/>
    <property type="project" value="UniProtKB-SubCell"/>
</dbReference>
<dbReference type="InterPro" id="IPR036942">
    <property type="entry name" value="Beta-barrel_TonB_sf"/>
</dbReference>
<evidence type="ECO:0000256" key="3">
    <source>
        <dbReference type="ARBA" id="ARBA00022692"/>
    </source>
</evidence>
<dbReference type="SUPFAM" id="SSF56935">
    <property type="entry name" value="Porins"/>
    <property type="match status" value="1"/>
</dbReference>
<gene>
    <name evidence="6" type="ORF">MNBD_ALPHA04-752</name>
</gene>
<protein>
    <submittedName>
        <fullName evidence="6">Uncharacterized protein</fullName>
    </submittedName>
</protein>
<keyword evidence="5" id="KW-0998">Cell outer membrane</keyword>